<dbReference type="Pfam" id="PF03544">
    <property type="entry name" value="TonB_C"/>
    <property type="match status" value="1"/>
</dbReference>
<evidence type="ECO:0000256" key="4">
    <source>
        <dbReference type="ARBA" id="ARBA00023136"/>
    </source>
</evidence>
<reference evidence="6 7" key="1">
    <citation type="submission" date="2020-11" db="EMBL/GenBank/DDBJ databases">
        <authorList>
            <person name="Kim M.K."/>
        </authorList>
    </citation>
    <scope>NUCLEOTIDE SEQUENCE [LARGE SCALE GENOMIC DNA]</scope>
    <source>
        <strain evidence="6 7">BT683</strain>
    </source>
</reference>
<protein>
    <submittedName>
        <fullName evidence="6">TonB family protein</fullName>
    </submittedName>
</protein>
<keyword evidence="3" id="KW-1133">Transmembrane helix</keyword>
<dbReference type="Gene3D" id="3.30.1150.10">
    <property type="match status" value="1"/>
</dbReference>
<keyword evidence="7" id="KW-1185">Reference proteome</keyword>
<keyword evidence="2" id="KW-0812">Transmembrane</keyword>
<evidence type="ECO:0000256" key="1">
    <source>
        <dbReference type="ARBA" id="ARBA00004167"/>
    </source>
</evidence>
<dbReference type="SUPFAM" id="SSF74653">
    <property type="entry name" value="TolA/TonB C-terminal domain"/>
    <property type="match status" value="1"/>
</dbReference>
<feature type="domain" description="TonB C-terminal" evidence="5">
    <location>
        <begin position="30"/>
        <end position="89"/>
    </location>
</feature>
<evidence type="ECO:0000313" key="6">
    <source>
        <dbReference type="EMBL" id="MBF9238071.1"/>
    </source>
</evidence>
<dbReference type="NCBIfam" id="TIGR01352">
    <property type="entry name" value="tonB_Cterm"/>
    <property type="match status" value="1"/>
</dbReference>
<accession>A0ABS0IIA5</accession>
<keyword evidence="4" id="KW-0472">Membrane</keyword>
<comment type="caution">
    <text evidence="6">The sequence shown here is derived from an EMBL/GenBank/DDBJ whole genome shotgun (WGS) entry which is preliminary data.</text>
</comment>
<organism evidence="6 7">
    <name type="scientific">Hymenobacter jeongseonensis</name>
    <dbReference type="NCBI Taxonomy" id="2791027"/>
    <lineage>
        <taxon>Bacteria</taxon>
        <taxon>Pseudomonadati</taxon>
        <taxon>Bacteroidota</taxon>
        <taxon>Cytophagia</taxon>
        <taxon>Cytophagales</taxon>
        <taxon>Hymenobacteraceae</taxon>
        <taxon>Hymenobacter</taxon>
    </lineage>
</organism>
<dbReference type="InterPro" id="IPR006260">
    <property type="entry name" value="TonB/TolA_C"/>
</dbReference>
<evidence type="ECO:0000259" key="5">
    <source>
        <dbReference type="Pfam" id="PF03544"/>
    </source>
</evidence>
<name>A0ABS0IIA5_9BACT</name>
<dbReference type="InterPro" id="IPR037682">
    <property type="entry name" value="TonB_C"/>
</dbReference>
<evidence type="ECO:0000256" key="3">
    <source>
        <dbReference type="ARBA" id="ARBA00022989"/>
    </source>
</evidence>
<dbReference type="RefSeq" id="WP_196282436.1">
    <property type="nucleotide sequence ID" value="NZ_JADQDQ010000004.1"/>
</dbReference>
<proteinExistence type="predicted"/>
<evidence type="ECO:0000313" key="7">
    <source>
        <dbReference type="Proteomes" id="UP000597617"/>
    </source>
</evidence>
<evidence type="ECO:0000256" key="2">
    <source>
        <dbReference type="ARBA" id="ARBA00022692"/>
    </source>
</evidence>
<dbReference type="Proteomes" id="UP000597617">
    <property type="component" value="Unassembled WGS sequence"/>
</dbReference>
<dbReference type="EMBL" id="JADQDQ010000004">
    <property type="protein sequence ID" value="MBF9238071.1"/>
    <property type="molecule type" value="Genomic_DNA"/>
</dbReference>
<gene>
    <name evidence="6" type="ORF">I2I05_11760</name>
</gene>
<sequence length="97" mass="10470">MPTLNGQEGARASVAAIHRRLVVPPAAPVGRVYVSFEVDKEGRVRHPQILKGLRADVDSAVLATMRQLPRFVPGRRGGQPVAVSFTVPVTIPVKKQP</sequence>
<comment type="subcellular location">
    <subcellularLocation>
        <location evidence="1">Membrane</location>
        <topology evidence="1">Single-pass membrane protein</topology>
    </subcellularLocation>
</comment>